<feature type="compositionally biased region" description="Pro residues" evidence="1">
    <location>
        <begin position="277"/>
        <end position="286"/>
    </location>
</feature>
<evidence type="ECO:0000256" key="1">
    <source>
        <dbReference type="SAM" id="MobiDB-lite"/>
    </source>
</evidence>
<feature type="compositionally biased region" description="Basic and acidic residues" evidence="1">
    <location>
        <begin position="245"/>
        <end position="259"/>
    </location>
</feature>
<accession>A0ABP6QLS2</accession>
<feature type="transmembrane region" description="Helical" evidence="2">
    <location>
        <begin position="35"/>
        <end position="56"/>
    </location>
</feature>
<dbReference type="Proteomes" id="UP001501237">
    <property type="component" value="Unassembled WGS sequence"/>
</dbReference>
<evidence type="ECO:0000256" key="2">
    <source>
        <dbReference type="SAM" id="Phobius"/>
    </source>
</evidence>
<proteinExistence type="predicted"/>
<keyword evidence="4" id="KW-1185">Reference proteome</keyword>
<comment type="caution">
    <text evidence="3">The sequence shown here is derived from an EMBL/GenBank/DDBJ whole genome shotgun (WGS) entry which is preliminary data.</text>
</comment>
<evidence type="ECO:0000313" key="4">
    <source>
        <dbReference type="Proteomes" id="UP001501237"/>
    </source>
</evidence>
<feature type="compositionally biased region" description="Acidic residues" evidence="1">
    <location>
        <begin position="302"/>
        <end position="311"/>
    </location>
</feature>
<keyword evidence="2" id="KW-1133">Transmembrane helix</keyword>
<keyword evidence="2" id="KW-0472">Membrane</keyword>
<dbReference type="RefSeq" id="WP_344836359.1">
    <property type="nucleotide sequence ID" value="NZ_BAAAUV010000025.1"/>
</dbReference>
<name>A0ABP6QLS2_9ACTN</name>
<dbReference type="EMBL" id="BAAAUV010000025">
    <property type="protein sequence ID" value="GAA3233963.1"/>
    <property type="molecule type" value="Genomic_DNA"/>
</dbReference>
<sequence>MIILSGLLVVGAIALLVAGIVTQEQGVLGLTGLQLIYVSIAVSVVSALCLAIGVLIRRRELFGTASARPANKTRQPGRAARQAAAKAPVAPVEEYEPPAQFAETPLAFPMPSAQVPDDAIVHVVPGRKRYHIDTCRQLAGRQTEELTYVEALEEGFSPCTACLPDTALAARAMAAPAGETGEEDEAAAPGDATEEIPPSVTSPDWAQSAPVNEPVAGFTPAPIPDTVHDFPARDWNAPTGSTSPDWDKPATPEWERPAAEETSADWNKTSTDWTPSPYAPGPPDAPEAPEAEAPARSRSPLDDPEFSVPDEPEARHDEDVTETAESPVARGWESPAGETLTDHLWKPEDKPSFVVPNLEQVLAEAIKEEEAEPAPAPAPTVEEVLPQQIIAVPESRPSGTEAEPEPATGGPVVRILSGTKRYHRTDCALIEDIGEEDEDLESLPREEAKARGCTPCLVCQPDKEHAH</sequence>
<organism evidence="3 4">
    <name type="scientific">Actinocorallia longicatena</name>
    <dbReference type="NCBI Taxonomy" id="111803"/>
    <lineage>
        <taxon>Bacteria</taxon>
        <taxon>Bacillati</taxon>
        <taxon>Actinomycetota</taxon>
        <taxon>Actinomycetes</taxon>
        <taxon>Streptosporangiales</taxon>
        <taxon>Thermomonosporaceae</taxon>
        <taxon>Actinocorallia</taxon>
    </lineage>
</organism>
<reference evidence="4" key="1">
    <citation type="journal article" date="2019" name="Int. J. Syst. Evol. Microbiol.">
        <title>The Global Catalogue of Microorganisms (GCM) 10K type strain sequencing project: providing services to taxonomists for standard genome sequencing and annotation.</title>
        <authorList>
            <consortium name="The Broad Institute Genomics Platform"/>
            <consortium name="The Broad Institute Genome Sequencing Center for Infectious Disease"/>
            <person name="Wu L."/>
            <person name="Ma J."/>
        </authorList>
    </citation>
    <scope>NUCLEOTIDE SEQUENCE [LARGE SCALE GENOMIC DNA]</scope>
    <source>
        <strain evidence="4">JCM 9377</strain>
    </source>
</reference>
<keyword evidence="2" id="KW-0812">Transmembrane</keyword>
<feature type="compositionally biased region" description="Polar residues" evidence="1">
    <location>
        <begin position="264"/>
        <end position="274"/>
    </location>
</feature>
<gene>
    <name evidence="3" type="ORF">GCM10010468_66830</name>
</gene>
<protein>
    <submittedName>
        <fullName evidence="3">Uncharacterized protein</fullName>
    </submittedName>
</protein>
<evidence type="ECO:0000313" key="3">
    <source>
        <dbReference type="EMBL" id="GAA3233963.1"/>
    </source>
</evidence>
<feature type="compositionally biased region" description="Basic and acidic residues" evidence="1">
    <location>
        <begin position="340"/>
        <end position="351"/>
    </location>
</feature>
<feature type="region of interest" description="Disordered" evidence="1">
    <location>
        <begin position="174"/>
        <end position="351"/>
    </location>
</feature>